<name>A0A060D324_9GAMA</name>
<keyword evidence="2" id="KW-1048">Host nucleus</keyword>
<dbReference type="KEGG" id="vg:19620178"/>
<feature type="domain" description="Uracil-DNA glycosylase-like" evidence="7">
    <location>
        <begin position="70"/>
        <end position="238"/>
    </location>
</feature>
<accession>A0A060D324</accession>
<keyword evidence="4" id="KW-0378">Hydrolase</keyword>
<organism evidence="8 9">
    <name type="scientific">Bovine gammaherpesvirus 6</name>
    <dbReference type="NCBI Taxonomy" id="1504288"/>
    <lineage>
        <taxon>Viruses</taxon>
        <taxon>Duplodnaviria</taxon>
        <taxon>Heunggongvirae</taxon>
        <taxon>Peploviricota</taxon>
        <taxon>Herviviricetes</taxon>
        <taxon>Herpesvirales</taxon>
        <taxon>Orthoherpesviridae</taxon>
        <taxon>Gammaherpesvirinae</taxon>
        <taxon>Macavirus</taxon>
        <taxon>Macavirus bovinegamma6</taxon>
    </lineage>
</organism>
<evidence type="ECO:0000256" key="1">
    <source>
        <dbReference type="ARBA" id="ARBA00008184"/>
    </source>
</evidence>
<dbReference type="SMART" id="SM00987">
    <property type="entry name" value="UreE_C"/>
    <property type="match status" value="1"/>
</dbReference>
<dbReference type="InterPro" id="IPR002043">
    <property type="entry name" value="UDG_fam1"/>
</dbReference>
<evidence type="ECO:0000256" key="3">
    <source>
        <dbReference type="ARBA" id="ARBA00022763"/>
    </source>
</evidence>
<dbReference type="Pfam" id="PF03167">
    <property type="entry name" value="UDG"/>
    <property type="match status" value="1"/>
</dbReference>
<evidence type="ECO:0000313" key="8">
    <source>
        <dbReference type="EMBL" id="AIB03199.1"/>
    </source>
</evidence>
<proteinExistence type="inferred from homology"/>
<protein>
    <submittedName>
        <fullName evidence="8">Uracil DNA glycosylase</fullName>
    </submittedName>
</protein>
<dbReference type="CDD" id="cd10027">
    <property type="entry name" value="UDG-F1-like"/>
    <property type="match status" value="1"/>
</dbReference>
<dbReference type="SUPFAM" id="SSF52141">
    <property type="entry name" value="Uracil-DNA glycosylase-like"/>
    <property type="match status" value="1"/>
</dbReference>
<reference evidence="8 9" key="1">
    <citation type="journal article" date="2014" name="J. Gen. Virol.">
        <title>Novel gammaherpesvirus functions encoded by bovine herpesvirus 6 (bovine lymphotropic virus).</title>
        <authorList>
            <person name="Jia J."/>
            <person name="Delhon G."/>
            <person name="Tulman E.R."/>
            <person name="Diel D.G."/>
            <person name="Osorio F.A."/>
            <person name="Wen X."/>
            <person name="Kutish G.F."/>
            <person name="Rock D.L."/>
        </authorList>
    </citation>
    <scope>NUCLEOTIDE SEQUENCE [LARGE SCALE GENOMIC DNA]</scope>
    <source>
        <strain evidence="8">Pennsylvania 47</strain>
    </source>
</reference>
<dbReference type="Proteomes" id="UP000121539">
    <property type="component" value="Segment"/>
</dbReference>
<evidence type="ECO:0000313" key="9">
    <source>
        <dbReference type="Proteomes" id="UP000121539"/>
    </source>
</evidence>
<dbReference type="SMART" id="SM00986">
    <property type="entry name" value="UDG"/>
    <property type="match status" value="1"/>
</dbReference>
<dbReference type="PANTHER" id="PTHR11264:SF0">
    <property type="entry name" value="URACIL-DNA GLYCOSYLASE"/>
    <property type="match status" value="1"/>
</dbReference>
<dbReference type="EMBL" id="KJ705001">
    <property type="protein sequence ID" value="AIB03199.1"/>
    <property type="molecule type" value="Genomic_DNA"/>
</dbReference>
<dbReference type="HAMAP" id="MF_00148">
    <property type="entry name" value="UDG"/>
    <property type="match status" value="1"/>
</dbReference>
<keyword evidence="5" id="KW-0234">DNA repair</keyword>
<sequence length="252" mass="28704">MDKWLASHMWPAVKKELPINITFDMAEEWLAFLDLSPFLKHKLCSLFNKVEQLRKKCIIYPPQPQIMSWSYMCKPEDIKVVILGQDPYHGGQANGQAFSVNKGFAVPPSLKNIFREIHNCYSEFISPGHGCLEQWGERGVLLLNTVLTVEEKKPGSHFDLGWIWFTNYIIATLSEKLSHCVFMLWGSKAIAKGSLINSHKHLVLKAQHPSPLAAKNNFSSSWPKFLGCGHFSTANKYLLEHGREPVDWTLNP</sequence>
<dbReference type="NCBIfam" id="NF003589">
    <property type="entry name" value="PRK05254.1-2"/>
    <property type="match status" value="1"/>
</dbReference>
<dbReference type="GeneID" id="19620178"/>
<evidence type="ECO:0000259" key="7">
    <source>
        <dbReference type="SMART" id="SM00986"/>
    </source>
</evidence>
<feature type="active site" description="Proton acceptor" evidence="6">
    <location>
        <position position="86"/>
    </location>
</feature>
<evidence type="ECO:0000256" key="2">
    <source>
        <dbReference type="ARBA" id="ARBA00022562"/>
    </source>
</evidence>
<dbReference type="PROSITE" id="PS00130">
    <property type="entry name" value="U_DNA_GLYCOSYLASE"/>
    <property type="match status" value="1"/>
</dbReference>
<dbReference type="RefSeq" id="YP_009042023.1">
    <property type="nucleotide sequence ID" value="NC_024303.1"/>
</dbReference>
<dbReference type="InterPro" id="IPR005122">
    <property type="entry name" value="Uracil-DNA_glycosylase-like"/>
</dbReference>
<keyword evidence="9" id="KW-1185">Reference proteome</keyword>
<gene>
    <name evidence="8" type="ORF">BoHV6ORF46</name>
</gene>
<keyword evidence="3" id="KW-0227">DNA damage</keyword>
<dbReference type="InterPro" id="IPR036895">
    <property type="entry name" value="Uracil-DNA_glycosylase-like_sf"/>
</dbReference>
<dbReference type="NCBIfam" id="NF003592">
    <property type="entry name" value="PRK05254.1-5"/>
    <property type="match status" value="1"/>
</dbReference>
<dbReference type="GO" id="GO:0097510">
    <property type="term" value="P:base-excision repair, AP site formation via deaminated base removal"/>
    <property type="evidence" value="ECO:0007669"/>
    <property type="project" value="TreeGrafter"/>
</dbReference>
<dbReference type="OrthoDB" id="11388at10239"/>
<evidence type="ECO:0000256" key="6">
    <source>
        <dbReference type="PROSITE-ProRule" id="PRU10072"/>
    </source>
</evidence>
<dbReference type="Gene3D" id="3.40.470.10">
    <property type="entry name" value="Uracil-DNA glycosylase-like domain"/>
    <property type="match status" value="1"/>
</dbReference>
<dbReference type="NCBIfam" id="TIGR00628">
    <property type="entry name" value="ung"/>
    <property type="match status" value="1"/>
</dbReference>
<dbReference type="GO" id="GO:0004844">
    <property type="term" value="F:uracil DNA N-glycosylase activity"/>
    <property type="evidence" value="ECO:0007669"/>
    <property type="project" value="InterPro"/>
</dbReference>
<dbReference type="PANTHER" id="PTHR11264">
    <property type="entry name" value="URACIL-DNA GLYCOSYLASE"/>
    <property type="match status" value="1"/>
</dbReference>
<evidence type="ECO:0000256" key="4">
    <source>
        <dbReference type="ARBA" id="ARBA00022801"/>
    </source>
</evidence>
<comment type="similarity">
    <text evidence="1">Belongs to the uracil-DNA glycosylase (UDG) superfamily. UNG family.</text>
</comment>
<dbReference type="InterPro" id="IPR018085">
    <property type="entry name" value="Ura-DNA_Glyclase_AS"/>
</dbReference>
<evidence type="ECO:0000256" key="5">
    <source>
        <dbReference type="ARBA" id="ARBA00023204"/>
    </source>
</evidence>